<evidence type="ECO:0000256" key="1">
    <source>
        <dbReference type="ARBA" id="ARBA00004245"/>
    </source>
</evidence>
<evidence type="ECO:0000313" key="10">
    <source>
        <dbReference type="EMBL" id="KAF9791290.1"/>
    </source>
</evidence>
<reference evidence="10" key="2">
    <citation type="submission" date="2020-11" db="EMBL/GenBank/DDBJ databases">
        <authorList>
            <consortium name="DOE Joint Genome Institute"/>
            <person name="Kuo A."/>
            <person name="Miyauchi S."/>
            <person name="Kiss E."/>
            <person name="Drula E."/>
            <person name="Kohler A."/>
            <person name="Sanchez-Garcia M."/>
            <person name="Andreopoulos B."/>
            <person name="Barry K.W."/>
            <person name="Bonito G."/>
            <person name="Buee M."/>
            <person name="Carver A."/>
            <person name="Chen C."/>
            <person name="Cichocki N."/>
            <person name="Clum A."/>
            <person name="Culley D."/>
            <person name="Crous P.W."/>
            <person name="Fauchery L."/>
            <person name="Girlanda M."/>
            <person name="Hayes R."/>
            <person name="Keri Z."/>
            <person name="Labutti K."/>
            <person name="Lipzen A."/>
            <person name="Lombard V."/>
            <person name="Magnuson J."/>
            <person name="Maillard F."/>
            <person name="Morin E."/>
            <person name="Murat C."/>
            <person name="Nolan M."/>
            <person name="Ohm R."/>
            <person name="Pangilinan J."/>
            <person name="Pereira M."/>
            <person name="Perotto S."/>
            <person name="Peter M."/>
            <person name="Riley R."/>
            <person name="Sitrit Y."/>
            <person name="Stielow B."/>
            <person name="Szollosi G."/>
            <person name="Zifcakova L."/>
            <person name="Stursova M."/>
            <person name="Spatafora J.W."/>
            <person name="Tedersoo L."/>
            <person name="Vaario L.-M."/>
            <person name="Yamada A."/>
            <person name="Yan M."/>
            <person name="Wang P."/>
            <person name="Xu J."/>
            <person name="Bruns T."/>
            <person name="Baldrian P."/>
            <person name="Vilgalys R."/>
            <person name="Henrissat B."/>
            <person name="Grigoriev I.V."/>
            <person name="Hibbett D."/>
            <person name="Nagy L.G."/>
            <person name="Martin F.M."/>
        </authorList>
    </citation>
    <scope>NUCLEOTIDE SEQUENCE</scope>
    <source>
        <strain evidence="10">UH-Tt-Lm1</strain>
    </source>
</reference>
<dbReference type="SMART" id="SM00721">
    <property type="entry name" value="BAR"/>
    <property type="match status" value="1"/>
</dbReference>
<name>A0A9P6HP14_9AGAM</name>
<feature type="compositionally biased region" description="Pro residues" evidence="7">
    <location>
        <begin position="616"/>
        <end position="625"/>
    </location>
</feature>
<accession>A0A9P6HP14</accession>
<feature type="region of interest" description="Disordered" evidence="7">
    <location>
        <begin position="245"/>
        <end position="445"/>
    </location>
</feature>
<dbReference type="PANTHER" id="PTHR47174">
    <property type="entry name" value="BRIDGING INTEGRATOR 3"/>
    <property type="match status" value="1"/>
</dbReference>
<dbReference type="InterPro" id="IPR004148">
    <property type="entry name" value="BAR_dom"/>
</dbReference>
<dbReference type="OrthoDB" id="10263741at2759"/>
<evidence type="ECO:0000313" key="11">
    <source>
        <dbReference type="Proteomes" id="UP000736335"/>
    </source>
</evidence>
<organism evidence="10 11">
    <name type="scientific">Thelephora terrestris</name>
    <dbReference type="NCBI Taxonomy" id="56493"/>
    <lineage>
        <taxon>Eukaryota</taxon>
        <taxon>Fungi</taxon>
        <taxon>Dikarya</taxon>
        <taxon>Basidiomycota</taxon>
        <taxon>Agaricomycotina</taxon>
        <taxon>Agaricomycetes</taxon>
        <taxon>Thelephorales</taxon>
        <taxon>Thelephoraceae</taxon>
        <taxon>Thelephora</taxon>
    </lineage>
</organism>
<evidence type="ECO:0000256" key="7">
    <source>
        <dbReference type="SAM" id="MobiDB-lite"/>
    </source>
</evidence>
<dbReference type="EMBL" id="WIUZ02000002">
    <property type="protein sequence ID" value="KAF9791290.1"/>
    <property type="molecule type" value="Genomic_DNA"/>
</dbReference>
<feature type="region of interest" description="Disordered" evidence="7">
    <location>
        <begin position="485"/>
        <end position="683"/>
    </location>
</feature>
<dbReference type="GO" id="GO:0051666">
    <property type="term" value="P:actin cortical patch localization"/>
    <property type="evidence" value="ECO:0007669"/>
    <property type="project" value="InterPro"/>
</dbReference>
<feature type="coiled-coil region" evidence="6">
    <location>
        <begin position="127"/>
        <end position="216"/>
    </location>
</feature>
<dbReference type="Gene3D" id="2.30.30.40">
    <property type="entry name" value="SH3 Domains"/>
    <property type="match status" value="1"/>
</dbReference>
<dbReference type="GO" id="GO:0006897">
    <property type="term" value="P:endocytosis"/>
    <property type="evidence" value="ECO:0007669"/>
    <property type="project" value="InterPro"/>
</dbReference>
<evidence type="ECO:0000259" key="8">
    <source>
        <dbReference type="PROSITE" id="PS50002"/>
    </source>
</evidence>
<feature type="compositionally biased region" description="Polar residues" evidence="7">
    <location>
        <begin position="257"/>
        <end position="267"/>
    </location>
</feature>
<dbReference type="InterPro" id="IPR027267">
    <property type="entry name" value="AH/BAR_dom_sf"/>
</dbReference>
<evidence type="ECO:0000256" key="2">
    <source>
        <dbReference type="ARBA" id="ARBA00022443"/>
    </source>
</evidence>
<dbReference type="SMART" id="SM00326">
    <property type="entry name" value="SH3"/>
    <property type="match status" value="1"/>
</dbReference>
<keyword evidence="4" id="KW-0206">Cytoskeleton</keyword>
<feature type="compositionally biased region" description="Polar residues" evidence="7">
    <location>
        <begin position="664"/>
        <end position="676"/>
    </location>
</feature>
<evidence type="ECO:0000256" key="3">
    <source>
        <dbReference type="ARBA" id="ARBA00022490"/>
    </source>
</evidence>
<dbReference type="Pfam" id="PF14604">
    <property type="entry name" value="SH3_9"/>
    <property type="match status" value="1"/>
</dbReference>
<keyword evidence="2 5" id="KW-0728">SH3 domain</keyword>
<evidence type="ECO:0000256" key="6">
    <source>
        <dbReference type="SAM" id="Coils"/>
    </source>
</evidence>
<dbReference type="InterPro" id="IPR001452">
    <property type="entry name" value="SH3_domain"/>
</dbReference>
<gene>
    <name evidence="10" type="ORF">BJ322DRAFT_439596</name>
</gene>
<dbReference type="PANTHER" id="PTHR47174:SF3">
    <property type="entry name" value="BRIDGING INTEGRATOR 3"/>
    <property type="match status" value="1"/>
</dbReference>
<sequence>MASKKLDKLRQWAGEVIPFKDKTAVTDEFKALENDIELRRKGIARLQLVSENYHRFLSKKKEILSEESAKLSARDAFGIVMISHGEEFGEDSAFGSSLVKFGQGMCRLATLQETQALTFKDTFFASLKMYHDEIKEYHVQRKKLENRRANYDAANSKVERLKNSKKDKDKEEADVEFDICKSKYEETSEDVRARMHAIQENEIDQLRELSRFLEMEIRFAEQYLDVLRGVKEDWIDDVTLERVAAARPPPRPPASAHSTPNNKQGSVRSHRSTRSQVIESSDEDDVAAPAKLTRRKSSSARHRSDTEKVSSRPSSRTSRQRADSAATVGASEKGEDKEKEKEKDKDKTSVRLSVAGWASSAIDSVMGGRGKKDKENFSTLADEEGGADAEEKSSSTRPTLLRRHSSKSQPGSKKNTPSSSPSAAFRSLKPFSAGTSSGPPKMVRAIDDFSGSVDELSFRIGDEIVLSNEVIEGWWMGELRGKKGLFPTSYTEPIQNSPSPAKLQRLPSWKRGSGPTSDEDMSKTTLVNQDESDTHSHTVTSDDDDHPFSDSNYLSSRSAIIPSYPSSYTGHHPRDSATEDENETDYNPLLVNDSFADIHGEGEPPNLVRQPSFGKKPPPPPPPPRRSALPGLAPPPIPQRNRTSSSLSSLTSTPANSSPFDSPMRSTFSVNDQYADTNPFDRK</sequence>
<feature type="compositionally biased region" description="Polar residues" evidence="7">
    <location>
        <begin position="549"/>
        <end position="569"/>
    </location>
</feature>
<dbReference type="Gene3D" id="1.20.1270.60">
    <property type="entry name" value="Arfaptin homology (AH) domain/BAR domain"/>
    <property type="match status" value="1"/>
</dbReference>
<dbReference type="AlphaFoldDB" id="A0A9P6HP14"/>
<feature type="domain" description="BAR" evidence="9">
    <location>
        <begin position="14"/>
        <end position="251"/>
    </location>
</feature>
<evidence type="ECO:0000256" key="4">
    <source>
        <dbReference type="ARBA" id="ARBA00023212"/>
    </source>
</evidence>
<feature type="compositionally biased region" description="Polar residues" evidence="7">
    <location>
        <begin position="407"/>
        <end position="422"/>
    </location>
</feature>
<dbReference type="GO" id="GO:0005737">
    <property type="term" value="C:cytoplasm"/>
    <property type="evidence" value="ECO:0007669"/>
    <property type="project" value="InterPro"/>
</dbReference>
<dbReference type="GO" id="GO:0015629">
    <property type="term" value="C:actin cytoskeleton"/>
    <property type="evidence" value="ECO:0007669"/>
    <property type="project" value="TreeGrafter"/>
</dbReference>
<feature type="compositionally biased region" description="Polar residues" evidence="7">
    <location>
        <begin position="488"/>
        <end position="499"/>
    </location>
</feature>
<proteinExistence type="predicted"/>
<feature type="domain" description="SH3" evidence="8">
    <location>
        <begin position="438"/>
        <end position="496"/>
    </location>
</feature>
<dbReference type="PROSITE" id="PS50002">
    <property type="entry name" value="SH3"/>
    <property type="match status" value="1"/>
</dbReference>
<dbReference type="SUPFAM" id="SSF103657">
    <property type="entry name" value="BAR/IMD domain-like"/>
    <property type="match status" value="1"/>
</dbReference>
<dbReference type="InterPro" id="IPR036028">
    <property type="entry name" value="SH3-like_dom_sf"/>
</dbReference>
<dbReference type="PROSITE" id="PS51021">
    <property type="entry name" value="BAR"/>
    <property type="match status" value="1"/>
</dbReference>
<comment type="caution">
    <text evidence="10">The sequence shown here is derived from an EMBL/GenBank/DDBJ whole genome shotgun (WGS) entry which is preliminary data.</text>
</comment>
<protein>
    <recommendedName>
        <fullName evidence="12">BAR-domain-containing protein</fullName>
    </recommendedName>
</protein>
<dbReference type="Pfam" id="PF03114">
    <property type="entry name" value="BAR"/>
    <property type="match status" value="1"/>
</dbReference>
<dbReference type="InterPro" id="IPR046982">
    <property type="entry name" value="BIN3/RVS161-like"/>
</dbReference>
<feature type="compositionally biased region" description="Basic residues" evidence="7">
    <location>
        <begin position="292"/>
        <end position="301"/>
    </location>
</feature>
<evidence type="ECO:0008006" key="12">
    <source>
        <dbReference type="Google" id="ProtNLM"/>
    </source>
</evidence>
<keyword evidence="11" id="KW-1185">Reference proteome</keyword>
<dbReference type="PRINTS" id="PR00452">
    <property type="entry name" value="SH3DOMAIN"/>
</dbReference>
<evidence type="ECO:0000259" key="9">
    <source>
        <dbReference type="PROSITE" id="PS51021"/>
    </source>
</evidence>
<reference evidence="10" key="1">
    <citation type="journal article" date="2020" name="Nat. Commun.">
        <title>Large-scale genome sequencing of mycorrhizal fungi provides insights into the early evolution of symbiotic traits.</title>
        <authorList>
            <person name="Miyauchi S."/>
            <person name="Kiss E."/>
            <person name="Kuo A."/>
            <person name="Drula E."/>
            <person name="Kohler A."/>
            <person name="Sanchez-Garcia M."/>
            <person name="Morin E."/>
            <person name="Andreopoulos B."/>
            <person name="Barry K.W."/>
            <person name="Bonito G."/>
            <person name="Buee M."/>
            <person name="Carver A."/>
            <person name="Chen C."/>
            <person name="Cichocki N."/>
            <person name="Clum A."/>
            <person name="Culley D."/>
            <person name="Crous P.W."/>
            <person name="Fauchery L."/>
            <person name="Girlanda M."/>
            <person name="Hayes R.D."/>
            <person name="Keri Z."/>
            <person name="LaButti K."/>
            <person name="Lipzen A."/>
            <person name="Lombard V."/>
            <person name="Magnuson J."/>
            <person name="Maillard F."/>
            <person name="Murat C."/>
            <person name="Nolan M."/>
            <person name="Ohm R.A."/>
            <person name="Pangilinan J."/>
            <person name="Pereira M.F."/>
            <person name="Perotto S."/>
            <person name="Peter M."/>
            <person name="Pfister S."/>
            <person name="Riley R."/>
            <person name="Sitrit Y."/>
            <person name="Stielow J.B."/>
            <person name="Szollosi G."/>
            <person name="Zifcakova L."/>
            <person name="Stursova M."/>
            <person name="Spatafora J.W."/>
            <person name="Tedersoo L."/>
            <person name="Vaario L.M."/>
            <person name="Yamada A."/>
            <person name="Yan M."/>
            <person name="Wang P."/>
            <person name="Xu J."/>
            <person name="Bruns T."/>
            <person name="Baldrian P."/>
            <person name="Vilgalys R."/>
            <person name="Dunand C."/>
            <person name="Henrissat B."/>
            <person name="Grigoriev I.V."/>
            <person name="Hibbett D."/>
            <person name="Nagy L.G."/>
            <person name="Martin F.M."/>
        </authorList>
    </citation>
    <scope>NUCLEOTIDE SEQUENCE</scope>
    <source>
        <strain evidence="10">UH-Tt-Lm1</strain>
    </source>
</reference>
<dbReference type="CDD" id="cd00174">
    <property type="entry name" value="SH3"/>
    <property type="match status" value="1"/>
</dbReference>
<keyword evidence="3" id="KW-0963">Cytoplasm</keyword>
<evidence type="ECO:0000256" key="5">
    <source>
        <dbReference type="PROSITE-ProRule" id="PRU00192"/>
    </source>
</evidence>
<feature type="compositionally biased region" description="Low complexity" evidence="7">
    <location>
        <begin position="640"/>
        <end position="659"/>
    </location>
</feature>
<dbReference type="SUPFAM" id="SSF50044">
    <property type="entry name" value="SH3-domain"/>
    <property type="match status" value="1"/>
</dbReference>
<comment type="subcellular location">
    <subcellularLocation>
        <location evidence="1">Cytoplasm</location>
        <location evidence="1">Cytoskeleton</location>
    </subcellularLocation>
</comment>
<dbReference type="Proteomes" id="UP000736335">
    <property type="component" value="Unassembled WGS sequence"/>
</dbReference>
<feature type="compositionally biased region" description="Basic and acidic residues" evidence="7">
    <location>
        <begin position="332"/>
        <end position="349"/>
    </location>
</feature>
<keyword evidence="6" id="KW-0175">Coiled coil</keyword>